<dbReference type="InterPro" id="IPR011836">
    <property type="entry name" value="YhdP"/>
</dbReference>
<dbReference type="EMBL" id="JAOBZK010000024">
    <property type="protein sequence ID" value="MDH1179858.1"/>
    <property type="molecule type" value="Genomic_DNA"/>
</dbReference>
<dbReference type="InterPro" id="IPR025263">
    <property type="entry name" value="YhdP_central"/>
</dbReference>
<dbReference type="AlphaFoldDB" id="A0ABD4YXE5"/>
<evidence type="ECO:0000313" key="4">
    <source>
        <dbReference type="EMBL" id="MDH1179858.1"/>
    </source>
</evidence>
<feature type="region of interest" description="Disordered" evidence="1">
    <location>
        <begin position="1177"/>
        <end position="1211"/>
    </location>
</feature>
<dbReference type="PANTHER" id="PTHR38690">
    <property type="entry name" value="PROTEASE-RELATED"/>
    <property type="match status" value="1"/>
</dbReference>
<accession>A0ABD4YXE5</accession>
<evidence type="ECO:0000256" key="2">
    <source>
        <dbReference type="SAM" id="Phobius"/>
    </source>
</evidence>
<dbReference type="NCBIfam" id="TIGR02099">
    <property type="entry name" value="YhdP family protein"/>
    <property type="match status" value="1"/>
</dbReference>
<organism evidence="4 5">
    <name type="scientific">Achromobacter mucicolens</name>
    <dbReference type="NCBI Taxonomy" id="1389922"/>
    <lineage>
        <taxon>Bacteria</taxon>
        <taxon>Pseudomonadati</taxon>
        <taxon>Pseudomonadota</taxon>
        <taxon>Betaproteobacteria</taxon>
        <taxon>Burkholderiales</taxon>
        <taxon>Alcaligenaceae</taxon>
        <taxon>Achromobacter</taxon>
    </lineage>
</organism>
<feature type="compositionally biased region" description="Basic and acidic residues" evidence="1">
    <location>
        <begin position="1177"/>
        <end position="1194"/>
    </location>
</feature>
<name>A0ABD4YXE5_9BURK</name>
<evidence type="ECO:0000256" key="1">
    <source>
        <dbReference type="SAM" id="MobiDB-lite"/>
    </source>
</evidence>
<gene>
    <name evidence="4" type="ORF">N5C72_17380</name>
</gene>
<dbReference type="PANTHER" id="PTHR38690:SF1">
    <property type="entry name" value="PROTEASE"/>
    <property type="match status" value="1"/>
</dbReference>
<comment type="caution">
    <text evidence="4">The sequence shown here is derived from an EMBL/GenBank/DDBJ whole genome shotgun (WGS) entry which is preliminary data.</text>
</comment>
<keyword evidence="2" id="KW-0812">Transmembrane</keyword>
<dbReference type="RefSeq" id="WP_262760451.1">
    <property type="nucleotide sequence ID" value="NZ_DAMCJV010000025.1"/>
</dbReference>
<protein>
    <submittedName>
        <fullName evidence="4">YhdP family protein</fullName>
    </submittedName>
</protein>
<proteinExistence type="predicted"/>
<dbReference type="Proteomes" id="UP001158644">
    <property type="component" value="Unassembled WGS sequence"/>
</dbReference>
<reference evidence="4 5" key="1">
    <citation type="submission" date="2022-09" db="EMBL/GenBank/DDBJ databases">
        <title>Intensive care unit water sources are persistently colonized with multi-drug resistant bacteria and are the site of extensive horizontal gene transfer of antibiotic resistance genes.</title>
        <authorList>
            <person name="Diorio-Toth L."/>
        </authorList>
    </citation>
    <scope>NUCLEOTIDE SEQUENCE [LARGE SCALE GENOMIC DNA]</scope>
    <source>
        <strain evidence="4 5">GD03967</strain>
    </source>
</reference>
<keyword evidence="2" id="KW-0472">Membrane</keyword>
<feature type="domain" description="YhdP central" evidence="3">
    <location>
        <begin position="3"/>
        <end position="299"/>
    </location>
</feature>
<dbReference type="Pfam" id="PF13116">
    <property type="entry name" value="YhdP"/>
    <property type="match status" value="2"/>
</dbReference>
<feature type="transmembrane region" description="Helical" evidence="2">
    <location>
        <begin position="5"/>
        <end position="27"/>
    </location>
</feature>
<evidence type="ECO:0000259" key="3">
    <source>
        <dbReference type="Pfam" id="PF13116"/>
    </source>
</evidence>
<keyword evidence="2" id="KW-1133">Transmembrane helix</keyword>
<evidence type="ECO:0000313" key="5">
    <source>
        <dbReference type="Proteomes" id="UP001158644"/>
    </source>
</evidence>
<feature type="domain" description="YhdP central" evidence="3">
    <location>
        <begin position="330"/>
        <end position="1180"/>
    </location>
</feature>
<sequence>MLRSLFWAALTVYGVVAIGFLGVRYWVLPRVDQWRPQIEAYASQALGARVTIGAIKANWQGLNPRLDLAAVQVYDDETDPVLSLPSVSAVVAWRSILSLSPTLVRLRLEKPELTLRRDSSNHLWVAGQNIDLNTSDHASDLNHPGLRWLAAQRELLVSDATLRWQDELRQAPELTLEGVDFLVRNGSLSHRFVLQASAGPALAHKLELRGEFNRSLFAADAKKPANWSGQIFAQVDDVEPLAWAPWIDVPRVAGRIAARAWWQLDHGKFTKLTSDVAARGVSWRASPDGPAFQGGSGQLRIAALPGDFLTIDGLPMARSPGAADVTVKGAVHQLRVTLPGVFETPTLRADDLELDAQVKGPDADNWFVDVAQMRLANEDMDVRLQGQWRKEGKTAAGSADVRGTMVRGSMPAIHRYLPLEVNADAREWLATGLPAGQMHSAAITLKGDLDDFPFGAPGAPGEFVIAGAYSGAKVDYAPAGENRKGWPMLENLSGSFRIDKVSLALDSAGGAVAHTGKGHTVTLGAVKAAIPNMEHDSELRVTGDTSGPVAAYLALAANSPLGELLDGALDEAQGTGDWRMPLDLKVPLLNTDDTQVQGRIRFSDNSFTFMPEIPPLSQIHGDLEFSEKGVQTKGIRAQFLGGPANIYGTLAQGTDALRFDGTLSGPGLAQLSRAASMSRFTGRAAYKGRLLYLKGGAIDISAESDLVGMAIDMPAPAGKPAKSAQLLKLQWSPAQDRGARDRRWLTASLGDNVNALFERDPAEGSAAYFSRGALGIGRPASLPERGLSLNASLPELDMDAWDAVSEGFNVAPAKGRPPSKPILPQPERISLAAGALHTSGYTLNDLTLYATRPAPARWRVELESRQAAGTLEWREAQGAIAGQITARLKHLSIAGEGDSNQADKALASGNDLSDIPAIDLQANQFLLYGKNLGALQVTGTNLERGRQWRLDKLAITNDSAALNATGNWGLEGPNRGLTVDAVLKLENVGDFMSRIGFENVVSNGKGTIQGKATWRNLPWTHDIADVVGDVVVSLDNGRFMHVNSRTARLLELLSLQSLQRLARLDVNPTNLLRDGFPFDTIRGNVKVADGTLNTEGYKINGPVAAIVLAGGVNLVKERWDMKAVVIPNLDASGAAMVTALAVNPLIGLGAFVTQWLLKQPLARAMTMEYAVTGSWDDPRIEPIDASGKEPDKQTPRPANSSPRRMPEFIEH</sequence>